<dbReference type="Proteomes" id="UP001215280">
    <property type="component" value="Unassembled WGS sequence"/>
</dbReference>
<comment type="caution">
    <text evidence="1">The sequence shown here is derived from an EMBL/GenBank/DDBJ whole genome shotgun (WGS) entry which is preliminary data.</text>
</comment>
<name>A0AAD7NK87_9AGAR</name>
<dbReference type="AlphaFoldDB" id="A0AAD7NK87"/>
<sequence>TFCTRSGLLVGYLTTGGVFSASGLSTGLQLGFVPSFCPSWMASSFMQILLRWSSDIVACGRQCCVWPSTSRGFGRAIGGMRGWCAVD</sequence>
<reference evidence="1" key="1">
    <citation type="submission" date="2023-03" db="EMBL/GenBank/DDBJ databases">
        <title>Massive genome expansion in bonnet fungi (Mycena s.s.) driven by repeated elements and novel gene families across ecological guilds.</title>
        <authorList>
            <consortium name="Lawrence Berkeley National Laboratory"/>
            <person name="Harder C.B."/>
            <person name="Miyauchi S."/>
            <person name="Viragh M."/>
            <person name="Kuo A."/>
            <person name="Thoen E."/>
            <person name="Andreopoulos B."/>
            <person name="Lu D."/>
            <person name="Skrede I."/>
            <person name="Drula E."/>
            <person name="Henrissat B."/>
            <person name="Morin E."/>
            <person name="Kohler A."/>
            <person name="Barry K."/>
            <person name="LaButti K."/>
            <person name="Morin E."/>
            <person name="Salamov A."/>
            <person name="Lipzen A."/>
            <person name="Mereny Z."/>
            <person name="Hegedus B."/>
            <person name="Baldrian P."/>
            <person name="Stursova M."/>
            <person name="Weitz H."/>
            <person name="Taylor A."/>
            <person name="Grigoriev I.V."/>
            <person name="Nagy L.G."/>
            <person name="Martin F."/>
            <person name="Kauserud H."/>
        </authorList>
    </citation>
    <scope>NUCLEOTIDE SEQUENCE</scope>
    <source>
        <strain evidence="1">CBHHK188m</strain>
    </source>
</reference>
<accession>A0AAD7NK87</accession>
<evidence type="ECO:0000313" key="1">
    <source>
        <dbReference type="EMBL" id="KAJ7763950.1"/>
    </source>
</evidence>
<dbReference type="EMBL" id="JARJLG010000039">
    <property type="protein sequence ID" value="KAJ7763950.1"/>
    <property type="molecule type" value="Genomic_DNA"/>
</dbReference>
<organism evidence="1 2">
    <name type="scientific">Mycena maculata</name>
    <dbReference type="NCBI Taxonomy" id="230809"/>
    <lineage>
        <taxon>Eukaryota</taxon>
        <taxon>Fungi</taxon>
        <taxon>Dikarya</taxon>
        <taxon>Basidiomycota</taxon>
        <taxon>Agaricomycotina</taxon>
        <taxon>Agaricomycetes</taxon>
        <taxon>Agaricomycetidae</taxon>
        <taxon>Agaricales</taxon>
        <taxon>Marasmiineae</taxon>
        <taxon>Mycenaceae</taxon>
        <taxon>Mycena</taxon>
    </lineage>
</organism>
<gene>
    <name evidence="1" type="ORF">DFH07DRAFT_812195</name>
</gene>
<proteinExistence type="predicted"/>
<protein>
    <submittedName>
        <fullName evidence="1">Uncharacterized protein</fullName>
    </submittedName>
</protein>
<feature type="non-terminal residue" evidence="1">
    <location>
        <position position="1"/>
    </location>
</feature>
<evidence type="ECO:0000313" key="2">
    <source>
        <dbReference type="Proteomes" id="UP001215280"/>
    </source>
</evidence>
<keyword evidence="2" id="KW-1185">Reference proteome</keyword>